<organism evidence="10 11">
    <name type="scientific">Actinomadura chokoriensis</name>
    <dbReference type="NCBI Taxonomy" id="454156"/>
    <lineage>
        <taxon>Bacteria</taxon>
        <taxon>Bacillati</taxon>
        <taxon>Actinomycetota</taxon>
        <taxon>Actinomycetes</taxon>
        <taxon>Streptosporangiales</taxon>
        <taxon>Thermomonosporaceae</taxon>
        <taxon>Actinomadura</taxon>
    </lineage>
</organism>
<comment type="cofactor">
    <cofactor evidence="1">
        <name>Zn(2+)</name>
        <dbReference type="ChEBI" id="CHEBI:29105"/>
    </cofactor>
</comment>
<gene>
    <name evidence="10" type="ORF">SM436_25935</name>
</gene>
<dbReference type="InterPro" id="IPR013154">
    <property type="entry name" value="ADH-like_N"/>
</dbReference>
<dbReference type="RefSeq" id="WP_371943875.1">
    <property type="nucleotide sequence ID" value="NZ_JAXCEH010000019.1"/>
</dbReference>
<dbReference type="SUPFAM" id="SSF51735">
    <property type="entry name" value="NAD(P)-binding Rossmann-fold domains"/>
    <property type="match status" value="1"/>
</dbReference>
<proteinExistence type="inferred from homology"/>
<dbReference type="Gene3D" id="3.90.180.10">
    <property type="entry name" value="Medium-chain alcohol dehydrogenases, catalytic domain"/>
    <property type="match status" value="1"/>
</dbReference>
<dbReference type="SMART" id="SM00829">
    <property type="entry name" value="PKS_ER"/>
    <property type="match status" value="1"/>
</dbReference>
<dbReference type="EMBL" id="JAXCEH010000019">
    <property type="protein sequence ID" value="MFA1557132.1"/>
    <property type="molecule type" value="Genomic_DNA"/>
</dbReference>
<evidence type="ECO:0000313" key="11">
    <source>
        <dbReference type="Proteomes" id="UP001569904"/>
    </source>
</evidence>
<evidence type="ECO:0000256" key="1">
    <source>
        <dbReference type="ARBA" id="ARBA00001947"/>
    </source>
</evidence>
<dbReference type="Pfam" id="PF00107">
    <property type="entry name" value="ADH_zinc_N"/>
    <property type="match status" value="1"/>
</dbReference>
<dbReference type="InterPro" id="IPR013149">
    <property type="entry name" value="ADH-like_C"/>
</dbReference>
<evidence type="ECO:0000256" key="4">
    <source>
        <dbReference type="ARBA" id="ARBA00022723"/>
    </source>
</evidence>
<evidence type="ECO:0000256" key="7">
    <source>
        <dbReference type="ARBA" id="ARBA00049164"/>
    </source>
</evidence>
<keyword evidence="11" id="KW-1185">Reference proteome</keyword>
<protein>
    <recommendedName>
        <fullName evidence="3">alcohol dehydrogenase</fullName>
        <ecNumber evidence="3">1.1.1.1</ecNumber>
    </recommendedName>
</protein>
<evidence type="ECO:0000259" key="9">
    <source>
        <dbReference type="SMART" id="SM00829"/>
    </source>
</evidence>
<comment type="caution">
    <text evidence="10">The sequence shown here is derived from an EMBL/GenBank/DDBJ whole genome shotgun (WGS) entry which is preliminary data.</text>
</comment>
<comment type="similarity">
    <text evidence="2">Belongs to the zinc-containing alcohol dehydrogenase family.</text>
</comment>
<dbReference type="InterPro" id="IPR036291">
    <property type="entry name" value="NAD(P)-bd_dom_sf"/>
</dbReference>
<dbReference type="PANTHER" id="PTHR42940">
    <property type="entry name" value="ALCOHOL DEHYDROGENASE 1-RELATED"/>
    <property type="match status" value="1"/>
</dbReference>
<comment type="catalytic activity">
    <reaction evidence="8">
        <text>a primary alcohol + NAD(+) = an aldehyde + NADH + H(+)</text>
        <dbReference type="Rhea" id="RHEA:10736"/>
        <dbReference type="ChEBI" id="CHEBI:15378"/>
        <dbReference type="ChEBI" id="CHEBI:15734"/>
        <dbReference type="ChEBI" id="CHEBI:17478"/>
        <dbReference type="ChEBI" id="CHEBI:57540"/>
        <dbReference type="ChEBI" id="CHEBI:57945"/>
        <dbReference type="EC" id="1.1.1.1"/>
    </reaction>
</comment>
<dbReference type="EC" id="1.1.1.1" evidence="3"/>
<dbReference type="InterPro" id="IPR020843">
    <property type="entry name" value="ER"/>
</dbReference>
<comment type="catalytic activity">
    <reaction evidence="7">
        <text>a secondary alcohol + NAD(+) = a ketone + NADH + H(+)</text>
        <dbReference type="Rhea" id="RHEA:10740"/>
        <dbReference type="ChEBI" id="CHEBI:15378"/>
        <dbReference type="ChEBI" id="CHEBI:17087"/>
        <dbReference type="ChEBI" id="CHEBI:35681"/>
        <dbReference type="ChEBI" id="CHEBI:57540"/>
        <dbReference type="ChEBI" id="CHEBI:57945"/>
        <dbReference type="EC" id="1.1.1.1"/>
    </reaction>
</comment>
<evidence type="ECO:0000256" key="6">
    <source>
        <dbReference type="ARBA" id="ARBA00023002"/>
    </source>
</evidence>
<dbReference type="Pfam" id="PF08240">
    <property type="entry name" value="ADH_N"/>
    <property type="match status" value="1"/>
</dbReference>
<sequence length="343" mass="35390">MKAILLTGFGGPDVLRLSETPTPEPGPGEVRVKVRAIAVARTKDVATRAGRPPFGPLITTFPHILGTEHAGTVDAVGTAVDPALVGRRVAVSAILPCGGCRACRQNHEEACPSLALIGVHRAGSYAEHCVAPAENVHILPDDVGDAEAASLAANGPVARAQLDAGDVRMGTVVLVLGAAGSLGSTVAALAAHRGATVLGVSRRPAALDGLPLTAALDADTLSDQIRDAAGENGIDCVIDNLGITHLTESYLPALAPLGRVVVSGAVEHSPVPVPLLPLYLRGQSIIGVRTGNRYQISALWRDVQHGFRPPASHLQRLPWADTALAHHRVEAGTARGQTVLEVS</sequence>
<dbReference type="SUPFAM" id="SSF50129">
    <property type="entry name" value="GroES-like"/>
    <property type="match status" value="1"/>
</dbReference>
<keyword evidence="5" id="KW-0862">Zinc</keyword>
<evidence type="ECO:0000256" key="5">
    <source>
        <dbReference type="ARBA" id="ARBA00022833"/>
    </source>
</evidence>
<name>A0ABV4R2M2_9ACTN</name>
<evidence type="ECO:0000256" key="8">
    <source>
        <dbReference type="ARBA" id="ARBA00049243"/>
    </source>
</evidence>
<evidence type="ECO:0000313" key="10">
    <source>
        <dbReference type="EMBL" id="MFA1557132.1"/>
    </source>
</evidence>
<evidence type="ECO:0000256" key="2">
    <source>
        <dbReference type="ARBA" id="ARBA00008072"/>
    </source>
</evidence>
<dbReference type="PANTHER" id="PTHR42940:SF8">
    <property type="entry name" value="VACUOLAR PROTEIN SORTING-ASSOCIATED PROTEIN 11"/>
    <property type="match status" value="1"/>
</dbReference>
<keyword evidence="6" id="KW-0560">Oxidoreductase</keyword>
<feature type="domain" description="Enoyl reductase (ER)" evidence="9">
    <location>
        <begin position="10"/>
        <end position="340"/>
    </location>
</feature>
<dbReference type="InterPro" id="IPR011032">
    <property type="entry name" value="GroES-like_sf"/>
</dbReference>
<accession>A0ABV4R2M2</accession>
<keyword evidence="4" id="KW-0479">Metal-binding</keyword>
<dbReference type="Proteomes" id="UP001569904">
    <property type="component" value="Unassembled WGS sequence"/>
</dbReference>
<evidence type="ECO:0000256" key="3">
    <source>
        <dbReference type="ARBA" id="ARBA00013190"/>
    </source>
</evidence>
<reference evidence="10 11" key="1">
    <citation type="submission" date="2023-11" db="EMBL/GenBank/DDBJ databases">
        <title>Actinomadura monticuli sp. nov., isolated from volcanic ash.</title>
        <authorList>
            <person name="Lee S.D."/>
            <person name="Yang H."/>
            <person name="Kim I.S."/>
        </authorList>
    </citation>
    <scope>NUCLEOTIDE SEQUENCE [LARGE SCALE GENOMIC DNA]</scope>
    <source>
        <strain evidence="10 11">DSM 45346</strain>
    </source>
</reference>